<protein>
    <recommendedName>
        <fullName evidence="3">DNA-binding protein</fullName>
    </recommendedName>
</protein>
<dbReference type="EMBL" id="CP140152">
    <property type="protein sequence ID" value="WQH06562.1"/>
    <property type="molecule type" value="Genomic_DNA"/>
</dbReference>
<dbReference type="RefSeq" id="WP_322534536.1">
    <property type="nucleotide sequence ID" value="NZ_CP140152.1"/>
</dbReference>
<evidence type="ECO:0000313" key="1">
    <source>
        <dbReference type="EMBL" id="WQH06562.1"/>
    </source>
</evidence>
<proteinExistence type="predicted"/>
<name>A0ABZ0Y5B1_9BURK</name>
<evidence type="ECO:0000313" key="2">
    <source>
        <dbReference type="Proteomes" id="UP001326110"/>
    </source>
</evidence>
<reference evidence="1 2" key="1">
    <citation type="submission" date="2023-11" db="EMBL/GenBank/DDBJ databases">
        <title>MicrobeMod: A computational toolkit for identifying prokaryotic methylation and restriction-modification with nanopore sequencing.</title>
        <authorList>
            <person name="Crits-Christoph A."/>
            <person name="Kang S.C."/>
            <person name="Lee H."/>
            <person name="Ostrov N."/>
        </authorList>
    </citation>
    <scope>NUCLEOTIDE SEQUENCE [LARGE SCALE GENOMIC DNA]</scope>
    <source>
        <strain evidence="1 2">ATCC 25935</strain>
    </source>
</reference>
<dbReference type="Proteomes" id="UP001326110">
    <property type="component" value="Chromosome"/>
</dbReference>
<keyword evidence="2" id="KW-1185">Reference proteome</keyword>
<organism evidence="1 2">
    <name type="scientific">Duganella zoogloeoides</name>
    <dbReference type="NCBI Taxonomy" id="75659"/>
    <lineage>
        <taxon>Bacteria</taxon>
        <taxon>Pseudomonadati</taxon>
        <taxon>Pseudomonadota</taxon>
        <taxon>Betaproteobacteria</taxon>
        <taxon>Burkholderiales</taxon>
        <taxon>Oxalobacteraceae</taxon>
        <taxon>Telluria group</taxon>
        <taxon>Duganella</taxon>
    </lineage>
</organism>
<gene>
    <name evidence="1" type="ORF">SR858_09625</name>
</gene>
<evidence type="ECO:0008006" key="3">
    <source>
        <dbReference type="Google" id="ProtNLM"/>
    </source>
</evidence>
<sequence length="56" mass="6504">MIANYLKRDPQVVRERMACLPGFPKAIRLPTKTGRAQPLYSAKEVIEWVHSHKEKN</sequence>
<accession>A0ABZ0Y5B1</accession>